<reference evidence="2" key="1">
    <citation type="journal article" date="2016" name="Nat. Genet.">
        <title>A high-quality carrot genome assembly provides new insights into carotenoid accumulation and asterid genome evolution.</title>
        <authorList>
            <person name="Iorizzo M."/>
            <person name="Ellison S."/>
            <person name="Senalik D."/>
            <person name="Zeng P."/>
            <person name="Satapoomin P."/>
            <person name="Huang J."/>
            <person name="Bowman M."/>
            <person name="Iovene M."/>
            <person name="Sanseverino W."/>
            <person name="Cavagnaro P."/>
            <person name="Yildiz M."/>
            <person name="Macko-Podgorni A."/>
            <person name="Moranska E."/>
            <person name="Grzebelus E."/>
            <person name="Grzebelus D."/>
            <person name="Ashrafi H."/>
            <person name="Zheng Z."/>
            <person name="Cheng S."/>
            <person name="Spooner D."/>
            <person name="Van Deynze A."/>
            <person name="Simon P."/>
        </authorList>
    </citation>
    <scope>NUCLEOTIDE SEQUENCE</scope>
    <source>
        <tissue evidence="2">Leaf</tissue>
    </source>
</reference>
<dbReference type="PANTHER" id="PTHR37376">
    <property type="entry name" value="EXPRESSED PROTEIN"/>
    <property type="match status" value="1"/>
</dbReference>
<evidence type="ECO:0000313" key="2">
    <source>
        <dbReference type="EMBL" id="WOH06893.1"/>
    </source>
</evidence>
<dbReference type="Proteomes" id="UP000077755">
    <property type="component" value="Chromosome 6"/>
</dbReference>
<reference evidence="2" key="2">
    <citation type="submission" date="2022-03" db="EMBL/GenBank/DDBJ databases">
        <title>Draft title - Genomic analysis of global carrot germplasm unveils the trajectory of domestication and the origin of high carotenoid orange carrot.</title>
        <authorList>
            <person name="Iorizzo M."/>
            <person name="Ellison S."/>
            <person name="Senalik D."/>
            <person name="Macko-Podgorni A."/>
            <person name="Grzebelus D."/>
            <person name="Bostan H."/>
            <person name="Rolling W."/>
            <person name="Curaba J."/>
            <person name="Simon P."/>
        </authorList>
    </citation>
    <scope>NUCLEOTIDE SEQUENCE</scope>
    <source>
        <tissue evidence="2">Leaf</tissue>
    </source>
</reference>
<sequence>MSMNGESTPPPMIGKIGPYTVFVTPPATPKTSATPHSHQTSPLSSSIPRRFDSPSVQSGSPPPVQFKSPPPVLPPPVHYSPKDGSSSFAFFWDAVAKVQHAHSSLDGYVAHWFGLNQSKYQWALDDYYESKGGDHVDAKVKDISRKTESV</sequence>
<evidence type="ECO:0000256" key="1">
    <source>
        <dbReference type="SAM" id="MobiDB-lite"/>
    </source>
</evidence>
<organism evidence="2 3">
    <name type="scientific">Daucus carota subsp. sativus</name>
    <name type="common">Carrot</name>
    <dbReference type="NCBI Taxonomy" id="79200"/>
    <lineage>
        <taxon>Eukaryota</taxon>
        <taxon>Viridiplantae</taxon>
        <taxon>Streptophyta</taxon>
        <taxon>Embryophyta</taxon>
        <taxon>Tracheophyta</taxon>
        <taxon>Spermatophyta</taxon>
        <taxon>Magnoliopsida</taxon>
        <taxon>eudicotyledons</taxon>
        <taxon>Gunneridae</taxon>
        <taxon>Pentapetalae</taxon>
        <taxon>asterids</taxon>
        <taxon>campanulids</taxon>
        <taxon>Apiales</taxon>
        <taxon>Apiaceae</taxon>
        <taxon>Apioideae</taxon>
        <taxon>Scandiceae</taxon>
        <taxon>Daucinae</taxon>
        <taxon>Daucus</taxon>
        <taxon>Daucus sect. Daucus</taxon>
    </lineage>
</organism>
<name>A0AAF1B6X5_DAUCS</name>
<proteinExistence type="predicted"/>
<accession>A0AAF1B6X5</accession>
<gene>
    <name evidence="2" type="ORF">DCAR_0626322</name>
</gene>
<feature type="compositionally biased region" description="Pro residues" evidence="1">
    <location>
        <begin position="60"/>
        <end position="78"/>
    </location>
</feature>
<keyword evidence="3" id="KW-1185">Reference proteome</keyword>
<protein>
    <submittedName>
        <fullName evidence="2">Uncharacterized protein</fullName>
    </submittedName>
</protein>
<dbReference type="PANTHER" id="PTHR37376:SF1">
    <property type="entry name" value="EXPRESSED PROTEIN"/>
    <property type="match status" value="1"/>
</dbReference>
<feature type="region of interest" description="Disordered" evidence="1">
    <location>
        <begin position="1"/>
        <end position="79"/>
    </location>
</feature>
<dbReference type="EMBL" id="CP093348">
    <property type="protein sequence ID" value="WOH06893.1"/>
    <property type="molecule type" value="Genomic_DNA"/>
</dbReference>
<feature type="compositionally biased region" description="Polar residues" evidence="1">
    <location>
        <begin position="36"/>
        <end position="47"/>
    </location>
</feature>
<dbReference type="AlphaFoldDB" id="A0AAF1B6X5"/>
<evidence type="ECO:0000313" key="3">
    <source>
        <dbReference type="Proteomes" id="UP000077755"/>
    </source>
</evidence>